<dbReference type="RefSeq" id="WP_101600684.1">
    <property type="nucleotide sequence ID" value="NZ_PKKM01000002.1"/>
</dbReference>
<dbReference type="PANTHER" id="PTHR36435:SF1">
    <property type="entry name" value="CAAX AMINO TERMINAL PROTEASE FAMILY PROTEIN"/>
    <property type="match status" value="1"/>
</dbReference>
<feature type="region of interest" description="Disordered" evidence="1">
    <location>
        <begin position="1"/>
        <end position="51"/>
    </location>
</feature>
<dbReference type="GO" id="GO:0004175">
    <property type="term" value="F:endopeptidase activity"/>
    <property type="evidence" value="ECO:0007669"/>
    <property type="project" value="UniProtKB-ARBA"/>
</dbReference>
<accession>A0A2I1I2F2</accession>
<keyword evidence="4" id="KW-0378">Hydrolase</keyword>
<name>A0A2I1I2F2_9ACTO</name>
<proteinExistence type="predicted"/>
<evidence type="ECO:0000256" key="2">
    <source>
        <dbReference type="SAM" id="Phobius"/>
    </source>
</evidence>
<dbReference type="AlphaFoldDB" id="A0A2I1I2F2"/>
<dbReference type="GO" id="GO:0080120">
    <property type="term" value="P:CAAX-box protein maturation"/>
    <property type="evidence" value="ECO:0007669"/>
    <property type="project" value="UniProtKB-ARBA"/>
</dbReference>
<dbReference type="PANTHER" id="PTHR36435">
    <property type="entry name" value="SLR1288 PROTEIN"/>
    <property type="match status" value="1"/>
</dbReference>
<evidence type="ECO:0000256" key="1">
    <source>
        <dbReference type="SAM" id="MobiDB-lite"/>
    </source>
</evidence>
<feature type="transmembrane region" description="Helical" evidence="2">
    <location>
        <begin position="224"/>
        <end position="242"/>
    </location>
</feature>
<feature type="transmembrane region" description="Helical" evidence="2">
    <location>
        <begin position="59"/>
        <end position="78"/>
    </location>
</feature>
<feature type="transmembrane region" description="Helical" evidence="2">
    <location>
        <begin position="199"/>
        <end position="218"/>
    </location>
</feature>
<dbReference type="InterPro" id="IPR003675">
    <property type="entry name" value="Rce1/LyrA-like_dom"/>
</dbReference>
<dbReference type="GO" id="GO:0008237">
    <property type="term" value="F:metallopeptidase activity"/>
    <property type="evidence" value="ECO:0007669"/>
    <property type="project" value="UniProtKB-KW"/>
</dbReference>
<evidence type="ECO:0000259" key="3">
    <source>
        <dbReference type="Pfam" id="PF02517"/>
    </source>
</evidence>
<feature type="transmembrane region" description="Helical" evidence="2">
    <location>
        <begin position="128"/>
        <end position="149"/>
    </location>
</feature>
<dbReference type="InterPro" id="IPR052710">
    <property type="entry name" value="CAAX_protease"/>
</dbReference>
<dbReference type="Proteomes" id="UP000234198">
    <property type="component" value="Unassembled WGS sequence"/>
</dbReference>
<comment type="caution">
    <text evidence="4">The sequence shown here is derived from an EMBL/GenBank/DDBJ whole genome shotgun (WGS) entry which is preliminary data.</text>
</comment>
<sequence length="276" mass="30084">MPPDPSASPTEEAGTTPATMTSPQGPTVTEPLPTPLPGAAVPTEAAPASSPKHLTRDDWVRIAIFGIPYASFFLLDIIPTSIFPASWNATLVNVILDSIFLVMALAFFGREFLSAFSFLCRRPVRKIALLLGLWLLITMTQGAIRLAIYGPNPPVAQNQQGVVSALSDSALGLTFAFFVAIGMPLVEEIFYRHILIGKLSPYAPTWLLGSISAFLFAYMHCHEWQDMTMYLPVGIILTLVYVKSGKNIAYSWIYHALNNSIMVAVIFLVPTLPQSA</sequence>
<keyword evidence="4" id="KW-0482">Metalloprotease</keyword>
<gene>
    <name evidence="4" type="ORF">CYJ22_01975</name>
</gene>
<dbReference type="Pfam" id="PF02517">
    <property type="entry name" value="Rce1-like"/>
    <property type="match status" value="1"/>
</dbReference>
<reference evidence="4 5" key="1">
    <citation type="submission" date="2017-12" db="EMBL/GenBank/DDBJ databases">
        <title>Phylogenetic diversity of female urinary microbiome.</title>
        <authorList>
            <person name="Thomas-White K."/>
            <person name="Wolfe A.J."/>
        </authorList>
    </citation>
    <scope>NUCLEOTIDE SEQUENCE [LARGE SCALE GENOMIC DNA]</scope>
    <source>
        <strain evidence="4 5">UMB0018</strain>
    </source>
</reference>
<keyword evidence="2" id="KW-0472">Membrane</keyword>
<protein>
    <submittedName>
        <fullName evidence="4">CPBP family intramembrane metalloprotease</fullName>
    </submittedName>
</protein>
<dbReference type="EMBL" id="PKKM01000002">
    <property type="protein sequence ID" value="PKY65271.1"/>
    <property type="molecule type" value="Genomic_DNA"/>
</dbReference>
<feature type="compositionally biased region" description="Polar residues" evidence="1">
    <location>
        <begin position="16"/>
        <end position="25"/>
    </location>
</feature>
<keyword evidence="4" id="KW-0645">Protease</keyword>
<keyword evidence="2" id="KW-0812">Transmembrane</keyword>
<organism evidence="4 5">
    <name type="scientific">Schaalia odontolytica</name>
    <dbReference type="NCBI Taxonomy" id="1660"/>
    <lineage>
        <taxon>Bacteria</taxon>
        <taxon>Bacillati</taxon>
        <taxon>Actinomycetota</taxon>
        <taxon>Actinomycetes</taxon>
        <taxon>Actinomycetales</taxon>
        <taxon>Actinomycetaceae</taxon>
        <taxon>Schaalia</taxon>
    </lineage>
</organism>
<feature type="transmembrane region" description="Helical" evidence="2">
    <location>
        <begin position="169"/>
        <end position="187"/>
    </location>
</feature>
<keyword evidence="2" id="KW-1133">Transmembrane helix</keyword>
<dbReference type="GO" id="GO:0006508">
    <property type="term" value="P:proteolysis"/>
    <property type="evidence" value="ECO:0007669"/>
    <property type="project" value="UniProtKB-KW"/>
</dbReference>
<feature type="transmembrane region" description="Helical" evidence="2">
    <location>
        <begin position="249"/>
        <end position="269"/>
    </location>
</feature>
<evidence type="ECO:0000313" key="5">
    <source>
        <dbReference type="Proteomes" id="UP000234198"/>
    </source>
</evidence>
<feature type="domain" description="CAAX prenyl protease 2/Lysostaphin resistance protein A-like" evidence="3">
    <location>
        <begin position="173"/>
        <end position="260"/>
    </location>
</feature>
<evidence type="ECO:0000313" key="4">
    <source>
        <dbReference type="EMBL" id="PKY65271.1"/>
    </source>
</evidence>